<dbReference type="InterPro" id="IPR025571">
    <property type="entry name" value="YqfQ"/>
</dbReference>
<feature type="compositionally biased region" description="Basic and acidic residues" evidence="1">
    <location>
        <begin position="189"/>
        <end position="200"/>
    </location>
</feature>
<feature type="region of interest" description="Disordered" evidence="1">
    <location>
        <begin position="1"/>
        <end position="33"/>
    </location>
</feature>
<dbReference type="EMBL" id="JAGVRK010000001">
    <property type="protein sequence ID" value="MBS2969720.1"/>
    <property type="molecule type" value="Genomic_DNA"/>
</dbReference>
<proteinExistence type="predicted"/>
<dbReference type="Proteomes" id="UP000682403">
    <property type="component" value="Unassembled WGS sequence"/>
</dbReference>
<protein>
    <recommendedName>
        <fullName evidence="4">YqfQ-like protein</fullName>
    </recommendedName>
</protein>
<sequence>MPGPFSGGRPIAGRGGPSFPGIRPFNGQTPGGRGIFQGGNFGGFGGPQGFGGGQGFGGSQGFGGFGGFGGQVPGAQQAAGAGSGGIRGLLSRFMPSAGGAGNIAGAAQQGISGLANPSNITGMLGNVQKVLGMAQQVTPMVQQYGPLVRNLPAMIKIFSQMNSDDGEDSSSSSEEQPEKKADIQTPAKKKTESLSRKADYSSEQEDELSERASARKGTSKPRLYV</sequence>
<evidence type="ECO:0000313" key="2">
    <source>
        <dbReference type="EMBL" id="MBS2969720.1"/>
    </source>
</evidence>
<evidence type="ECO:0008006" key="4">
    <source>
        <dbReference type="Google" id="ProtNLM"/>
    </source>
</evidence>
<keyword evidence="3" id="KW-1185">Reference proteome</keyword>
<comment type="caution">
    <text evidence="2">The sequence shown here is derived from an EMBL/GenBank/DDBJ whole genome shotgun (WGS) entry which is preliminary data.</text>
</comment>
<accession>A0ABS5LG59</accession>
<feature type="region of interest" description="Disordered" evidence="1">
    <location>
        <begin position="161"/>
        <end position="225"/>
    </location>
</feature>
<reference evidence="2 3" key="1">
    <citation type="submission" date="2021-04" db="EMBL/GenBank/DDBJ databases">
        <title>Metabacillus sp. strain KIGAM252 whole genome sequence.</title>
        <authorList>
            <person name="Seo M.-J."/>
            <person name="Cho E.-S."/>
            <person name="Hwang C.Y."/>
            <person name="Yoon D.J."/>
        </authorList>
    </citation>
    <scope>NUCLEOTIDE SEQUENCE [LARGE SCALE GENOMIC DNA]</scope>
    <source>
        <strain evidence="2 3">KIGAM252</strain>
    </source>
</reference>
<dbReference type="Pfam" id="PF14181">
    <property type="entry name" value="YqfQ"/>
    <property type="match status" value="1"/>
</dbReference>
<name>A0ABS5LG59_9BACI</name>
<evidence type="ECO:0000256" key="1">
    <source>
        <dbReference type="SAM" id="MobiDB-lite"/>
    </source>
</evidence>
<organism evidence="2 3">
    <name type="scientific">Metabacillus flavus</name>
    <dbReference type="NCBI Taxonomy" id="2823519"/>
    <lineage>
        <taxon>Bacteria</taxon>
        <taxon>Bacillati</taxon>
        <taxon>Bacillota</taxon>
        <taxon>Bacilli</taxon>
        <taxon>Bacillales</taxon>
        <taxon>Bacillaceae</taxon>
        <taxon>Metabacillus</taxon>
    </lineage>
</organism>
<gene>
    <name evidence="2" type="ORF">J9317_13185</name>
</gene>
<evidence type="ECO:0000313" key="3">
    <source>
        <dbReference type="Proteomes" id="UP000682403"/>
    </source>
</evidence>